<gene>
    <name evidence="3" type="ORF">FNJ47_16750</name>
</gene>
<evidence type="ECO:0000259" key="2">
    <source>
        <dbReference type="Pfam" id="PF01757"/>
    </source>
</evidence>
<dbReference type="PANTHER" id="PTHR36927:SF4">
    <property type="entry name" value="BLR5718 PROTEIN"/>
    <property type="match status" value="1"/>
</dbReference>
<dbReference type="Pfam" id="PF01757">
    <property type="entry name" value="Acyl_transf_3"/>
    <property type="match status" value="1"/>
</dbReference>
<evidence type="ECO:0000256" key="1">
    <source>
        <dbReference type="SAM" id="Phobius"/>
    </source>
</evidence>
<feature type="transmembrane region" description="Helical" evidence="1">
    <location>
        <begin position="318"/>
        <end position="342"/>
    </location>
</feature>
<protein>
    <submittedName>
        <fullName evidence="3">Acyltransferase</fullName>
    </submittedName>
</protein>
<keyword evidence="3" id="KW-0012">Acyltransferase</keyword>
<reference evidence="3 4" key="1">
    <citation type="journal article" date="2020" name="Arch. Microbiol.">
        <title>Bradyrhizobium uaiense sp. nov., a new highly efficient cowpea symbiont.</title>
        <authorList>
            <person name="Cabral Michel D."/>
            <person name="Azarias Guimaraes A."/>
            <person name="Martins da Costa E."/>
            <person name="Soares de Carvalho T."/>
            <person name="Balsanelli E."/>
            <person name="Willems A."/>
            <person name="Maltempi de Souza E."/>
            <person name="de Souza Moreira F.M."/>
        </authorList>
    </citation>
    <scope>NUCLEOTIDE SEQUENCE [LARGE SCALE GENOMIC DNA]</scope>
    <source>
        <strain evidence="3 4">UFLA 03-164</strain>
    </source>
</reference>
<dbReference type="PANTHER" id="PTHR36927">
    <property type="entry name" value="BLR4337 PROTEIN"/>
    <property type="match status" value="1"/>
</dbReference>
<dbReference type="RefSeq" id="WP_163154871.1">
    <property type="nucleotide sequence ID" value="NZ_VKHP01000058.1"/>
</dbReference>
<organism evidence="3 4">
    <name type="scientific">Bradyrhizobium uaiense</name>
    <dbReference type="NCBI Taxonomy" id="2594946"/>
    <lineage>
        <taxon>Bacteria</taxon>
        <taxon>Pseudomonadati</taxon>
        <taxon>Pseudomonadota</taxon>
        <taxon>Alphaproteobacteria</taxon>
        <taxon>Hyphomicrobiales</taxon>
        <taxon>Nitrobacteraceae</taxon>
        <taxon>Bradyrhizobium</taxon>
    </lineage>
</organism>
<evidence type="ECO:0000313" key="4">
    <source>
        <dbReference type="Proteomes" id="UP000468531"/>
    </source>
</evidence>
<dbReference type="AlphaFoldDB" id="A0A6P1BIK0"/>
<keyword evidence="1" id="KW-0812">Transmembrane</keyword>
<feature type="transmembrane region" description="Helical" evidence="1">
    <location>
        <begin position="246"/>
        <end position="268"/>
    </location>
</feature>
<dbReference type="EMBL" id="VKHP01000058">
    <property type="protein sequence ID" value="NEU97441.1"/>
    <property type="molecule type" value="Genomic_DNA"/>
</dbReference>
<proteinExistence type="predicted"/>
<comment type="caution">
    <text evidence="3">The sequence shown here is derived from an EMBL/GenBank/DDBJ whole genome shotgun (WGS) entry which is preliminary data.</text>
</comment>
<feature type="domain" description="Acyltransferase 3" evidence="2">
    <location>
        <begin position="12"/>
        <end position="366"/>
    </location>
</feature>
<dbReference type="InterPro" id="IPR002656">
    <property type="entry name" value="Acyl_transf_3_dom"/>
</dbReference>
<evidence type="ECO:0000313" key="3">
    <source>
        <dbReference type="EMBL" id="NEU97441.1"/>
    </source>
</evidence>
<dbReference type="InterPro" id="IPR050623">
    <property type="entry name" value="Glucan_succinyl_AcylTrfase"/>
</dbReference>
<feature type="transmembrane region" description="Helical" evidence="1">
    <location>
        <begin position="20"/>
        <end position="41"/>
    </location>
</feature>
<feature type="transmembrane region" description="Helical" evidence="1">
    <location>
        <begin position="288"/>
        <end position="306"/>
    </location>
</feature>
<dbReference type="GO" id="GO:0016747">
    <property type="term" value="F:acyltransferase activity, transferring groups other than amino-acyl groups"/>
    <property type="evidence" value="ECO:0007669"/>
    <property type="project" value="InterPro"/>
</dbReference>
<feature type="transmembrane region" description="Helical" evidence="1">
    <location>
        <begin position="61"/>
        <end position="82"/>
    </location>
</feature>
<sequence>MPIAKPGYRLFYIDNLRWSAISLVVIMHAAVTYSPFGSWYYREHPELGLGAKFGFAAYQSFQHAVAMGLLFGIAGFFAAGAIARKGAGAFMRERVRRLGLPLLLYMTVIGPLTEYFVAGSWQSNPPRTFMQDWWLHLRSGELLDESGPLWFCLVLLVFSAIYAALCQVRPVRLVPRQPPSTGVVLGYAILIAIVTFAVGAAFPDATTVLNIDVHDFPQYPFMYAAGIAAWRADWLRQIPWRVGRRWLWAGFVAGGALWIVLLATGGAMSGDVSAYRGGWHWQAAGMDAWRSFTCLALTLGAITLYRECFNSQGALASFLTRNAFGVYVLHAPILIAVTRLLHDWPASVGIKFAVAGIGGVVFSFLLVGFVAQRTPGLRAVL</sequence>
<name>A0A6P1BIK0_9BRAD</name>
<feature type="transmembrane region" description="Helical" evidence="1">
    <location>
        <begin position="102"/>
        <end position="121"/>
    </location>
</feature>
<feature type="transmembrane region" description="Helical" evidence="1">
    <location>
        <begin position="148"/>
        <end position="168"/>
    </location>
</feature>
<keyword evidence="3" id="KW-0808">Transferase</keyword>
<keyword evidence="4" id="KW-1185">Reference proteome</keyword>
<keyword evidence="1" id="KW-0472">Membrane</keyword>
<accession>A0A6P1BIK0</accession>
<dbReference type="Proteomes" id="UP000468531">
    <property type="component" value="Unassembled WGS sequence"/>
</dbReference>
<feature type="transmembrane region" description="Helical" evidence="1">
    <location>
        <begin position="217"/>
        <end position="234"/>
    </location>
</feature>
<feature type="transmembrane region" description="Helical" evidence="1">
    <location>
        <begin position="180"/>
        <end position="202"/>
    </location>
</feature>
<feature type="transmembrane region" description="Helical" evidence="1">
    <location>
        <begin position="348"/>
        <end position="371"/>
    </location>
</feature>
<keyword evidence="1" id="KW-1133">Transmembrane helix</keyword>